<name>A0AAV8X094_9CUCU</name>
<proteinExistence type="predicted"/>
<evidence type="ECO:0000259" key="1">
    <source>
        <dbReference type="PROSITE" id="PS50994"/>
    </source>
</evidence>
<dbReference type="AlphaFoldDB" id="A0AAV8X094"/>
<dbReference type="GO" id="GO:0003676">
    <property type="term" value="F:nucleic acid binding"/>
    <property type="evidence" value="ECO:0007669"/>
    <property type="project" value="InterPro"/>
</dbReference>
<dbReference type="GO" id="GO:0015074">
    <property type="term" value="P:DNA integration"/>
    <property type="evidence" value="ECO:0007669"/>
    <property type="project" value="InterPro"/>
</dbReference>
<dbReference type="PANTHER" id="PTHR37984">
    <property type="entry name" value="PROTEIN CBG26694"/>
    <property type="match status" value="1"/>
</dbReference>
<dbReference type="PROSITE" id="PS50994">
    <property type="entry name" value="INTEGRASE"/>
    <property type="match status" value="1"/>
</dbReference>
<dbReference type="PANTHER" id="PTHR37984:SF5">
    <property type="entry name" value="PROTEIN NYNRIN-LIKE"/>
    <property type="match status" value="1"/>
</dbReference>
<dbReference type="Proteomes" id="UP001162162">
    <property type="component" value="Unassembled WGS sequence"/>
</dbReference>
<dbReference type="InterPro" id="IPR001584">
    <property type="entry name" value="Integrase_cat-core"/>
</dbReference>
<evidence type="ECO:0000313" key="3">
    <source>
        <dbReference type="Proteomes" id="UP001162162"/>
    </source>
</evidence>
<dbReference type="Gene3D" id="3.30.420.10">
    <property type="entry name" value="Ribonuclease H-like superfamily/Ribonuclease H"/>
    <property type="match status" value="1"/>
</dbReference>
<reference evidence="2" key="1">
    <citation type="journal article" date="2023" name="Insect Mol. Biol.">
        <title>Genome sequencing provides insights into the evolution of gene families encoding plant cell wall-degrading enzymes in longhorned beetles.</title>
        <authorList>
            <person name="Shin N.R."/>
            <person name="Okamura Y."/>
            <person name="Kirsch R."/>
            <person name="Pauchet Y."/>
        </authorList>
    </citation>
    <scope>NUCLEOTIDE SEQUENCE</scope>
    <source>
        <strain evidence="2">AMC_N1</strain>
    </source>
</reference>
<sequence length="199" mass="22812">MMNSEAFFDFKYVADRTLDTSKVQISKVRWIRITANNPGMTFTTKRAAEVVTELLKFFLEQGAPVILQSDHGREFTAEVIKEIVSLWPQCNIVHRRPRHPQSQGSVERSNQDVEQMLRIWMEENNSARWSVGCYFVQWQINTSFHRIIGRSPYKSQYGADPKIGLGSTNLPSKLIDKILTEEDLESINADENCNSVGTL</sequence>
<dbReference type="EMBL" id="JAPWTK010001539">
    <property type="protein sequence ID" value="KAJ8932209.1"/>
    <property type="molecule type" value="Genomic_DNA"/>
</dbReference>
<keyword evidence="3" id="KW-1185">Reference proteome</keyword>
<protein>
    <recommendedName>
        <fullName evidence="1">Integrase catalytic domain-containing protein</fullName>
    </recommendedName>
</protein>
<feature type="domain" description="Integrase catalytic" evidence="1">
    <location>
        <begin position="47"/>
        <end position="160"/>
    </location>
</feature>
<evidence type="ECO:0000313" key="2">
    <source>
        <dbReference type="EMBL" id="KAJ8932209.1"/>
    </source>
</evidence>
<comment type="caution">
    <text evidence="2">The sequence shown here is derived from an EMBL/GenBank/DDBJ whole genome shotgun (WGS) entry which is preliminary data.</text>
</comment>
<organism evidence="2 3">
    <name type="scientific">Aromia moschata</name>
    <dbReference type="NCBI Taxonomy" id="1265417"/>
    <lineage>
        <taxon>Eukaryota</taxon>
        <taxon>Metazoa</taxon>
        <taxon>Ecdysozoa</taxon>
        <taxon>Arthropoda</taxon>
        <taxon>Hexapoda</taxon>
        <taxon>Insecta</taxon>
        <taxon>Pterygota</taxon>
        <taxon>Neoptera</taxon>
        <taxon>Endopterygota</taxon>
        <taxon>Coleoptera</taxon>
        <taxon>Polyphaga</taxon>
        <taxon>Cucujiformia</taxon>
        <taxon>Chrysomeloidea</taxon>
        <taxon>Cerambycidae</taxon>
        <taxon>Cerambycinae</taxon>
        <taxon>Callichromatini</taxon>
        <taxon>Aromia</taxon>
    </lineage>
</organism>
<dbReference type="InterPro" id="IPR012337">
    <property type="entry name" value="RNaseH-like_sf"/>
</dbReference>
<dbReference type="InterPro" id="IPR050951">
    <property type="entry name" value="Retrovirus_Pol_polyprotein"/>
</dbReference>
<gene>
    <name evidence="2" type="ORF">NQ318_005159</name>
</gene>
<accession>A0AAV8X094</accession>
<dbReference type="InterPro" id="IPR036397">
    <property type="entry name" value="RNaseH_sf"/>
</dbReference>
<dbReference type="SUPFAM" id="SSF53098">
    <property type="entry name" value="Ribonuclease H-like"/>
    <property type="match status" value="1"/>
</dbReference>